<evidence type="ECO:0000256" key="3">
    <source>
        <dbReference type="SAM" id="MobiDB-lite"/>
    </source>
</evidence>
<evidence type="ECO:0000313" key="4">
    <source>
        <dbReference type="EMBL" id="KAE9602529.1"/>
    </source>
</evidence>
<dbReference type="EMBL" id="WOCE01000012">
    <property type="protein sequence ID" value="KAE9602529.1"/>
    <property type="molecule type" value="Genomic_DNA"/>
</dbReference>
<gene>
    <name evidence="4" type="ORF">Lalb_Chr12g0200541</name>
</gene>
<keyword evidence="5" id="KW-1185">Reference proteome</keyword>
<protein>
    <recommendedName>
        <fullName evidence="6">Protein CHUP1, chloroplastic</fullName>
    </recommendedName>
</protein>
<feature type="compositionally biased region" description="Polar residues" evidence="3">
    <location>
        <begin position="10"/>
        <end position="21"/>
    </location>
</feature>
<dbReference type="PANTHER" id="PTHR31342:SF43">
    <property type="entry name" value="F11A17.16"/>
    <property type="match status" value="1"/>
</dbReference>
<accession>A0A6A4PLY8</accession>
<dbReference type="Proteomes" id="UP000447434">
    <property type="component" value="Chromosome 12"/>
</dbReference>
<dbReference type="AlphaFoldDB" id="A0A6A4PLY8"/>
<feature type="compositionally biased region" description="Pro residues" evidence="3">
    <location>
        <begin position="237"/>
        <end position="253"/>
    </location>
</feature>
<feature type="region of interest" description="Disordered" evidence="3">
    <location>
        <begin position="1"/>
        <end position="65"/>
    </location>
</feature>
<name>A0A6A4PLY8_LUPAL</name>
<comment type="caution">
    <text evidence="4">The sequence shown here is derived from an EMBL/GenBank/DDBJ whole genome shotgun (WGS) entry which is preliminary data.</text>
</comment>
<organism evidence="4 5">
    <name type="scientific">Lupinus albus</name>
    <name type="common">White lupine</name>
    <name type="synonym">Lupinus termis</name>
    <dbReference type="NCBI Taxonomy" id="3870"/>
    <lineage>
        <taxon>Eukaryota</taxon>
        <taxon>Viridiplantae</taxon>
        <taxon>Streptophyta</taxon>
        <taxon>Embryophyta</taxon>
        <taxon>Tracheophyta</taxon>
        <taxon>Spermatophyta</taxon>
        <taxon>Magnoliopsida</taxon>
        <taxon>eudicotyledons</taxon>
        <taxon>Gunneridae</taxon>
        <taxon>Pentapetalae</taxon>
        <taxon>rosids</taxon>
        <taxon>fabids</taxon>
        <taxon>Fabales</taxon>
        <taxon>Fabaceae</taxon>
        <taxon>Papilionoideae</taxon>
        <taxon>50 kb inversion clade</taxon>
        <taxon>genistoids sensu lato</taxon>
        <taxon>core genistoids</taxon>
        <taxon>Genisteae</taxon>
        <taxon>Lupinus</taxon>
    </lineage>
</organism>
<proteinExistence type="predicted"/>
<dbReference type="GO" id="GO:0055028">
    <property type="term" value="C:cortical microtubule"/>
    <property type="evidence" value="ECO:0007669"/>
    <property type="project" value="TreeGrafter"/>
</dbReference>
<reference evidence="5" key="1">
    <citation type="journal article" date="2020" name="Nat. Commun.">
        <title>Genome sequence of the cluster root forming white lupin.</title>
        <authorList>
            <person name="Hufnagel B."/>
            <person name="Marques A."/>
            <person name="Soriano A."/>
            <person name="Marques L."/>
            <person name="Divol F."/>
            <person name="Doumas P."/>
            <person name="Sallet E."/>
            <person name="Mancinotti D."/>
            <person name="Carrere S."/>
            <person name="Marande W."/>
            <person name="Arribat S."/>
            <person name="Keller J."/>
            <person name="Huneau C."/>
            <person name="Blein T."/>
            <person name="Aime D."/>
            <person name="Laguerre M."/>
            <person name="Taylor J."/>
            <person name="Schubert V."/>
            <person name="Nelson M."/>
            <person name="Geu-Flores F."/>
            <person name="Crespi M."/>
            <person name="Gallardo-Guerrero K."/>
            <person name="Delaux P.-M."/>
            <person name="Salse J."/>
            <person name="Berges H."/>
            <person name="Guyot R."/>
            <person name="Gouzy J."/>
            <person name="Peret B."/>
        </authorList>
    </citation>
    <scope>NUCLEOTIDE SEQUENCE [LARGE SCALE GENOMIC DNA]</scope>
    <source>
        <strain evidence="5">cv. Amiga</strain>
    </source>
</reference>
<sequence>MKQKTPPPQMTTSATTRSVLKQNQPPPQPLPPRQRTSSKVPKSPPEVVNGVSMSSSTRVKSVPPELKKISKVKRGLVLKRGKSNEEVVGSQKGSREIEEAKVVVGVKKVFVLNKEKELQEKLDVSDTLIKDLQSQVLELKAELDKVKSLNVKIESWNRKLTEDLAAAEAKVEKNVAVGEHQSPKFKDIQKLIADKLEWSKVKKEGTSETFFVQTPIPTHAASHAIPETSSIGRKSPPKPSLPLPPPLPPPVPSRPSAKLANTQKAPSVVQLFHSLKNQDEKKDSKGHVNHLRPLPFSAHSSIVGEIQNRSAHLLAIRADIETKGEFINDLIKKVVDAAYKDIDDVLKFVDWLDSELSSLADERAVLKHFKWPERKGDAMREAAIEYRELKLLEHEISSYKDDPDLPCGSTLKKIASLLDKSERNIQRLIKLRNSAIRSYQEYNIPTAWMLDSGMMSKIKQALMSLVKIYMKRVTMELESTRNSNRESSHDSLLLQGVHFAYRAHQFAGGLDSETLCAFEEIRRRAQGNLAGSRELLAVLSTL</sequence>
<dbReference type="GO" id="GO:0072699">
    <property type="term" value="P:protein localization to cortical microtubule cytoskeleton"/>
    <property type="evidence" value="ECO:0007669"/>
    <property type="project" value="TreeGrafter"/>
</dbReference>
<keyword evidence="1 2" id="KW-0175">Coiled coil</keyword>
<feature type="region of interest" description="Disordered" evidence="3">
    <location>
        <begin position="218"/>
        <end position="262"/>
    </location>
</feature>
<feature type="coiled-coil region" evidence="2">
    <location>
        <begin position="115"/>
        <end position="159"/>
    </location>
</feature>
<evidence type="ECO:0000256" key="2">
    <source>
        <dbReference type="SAM" id="Coils"/>
    </source>
</evidence>
<dbReference type="PANTHER" id="PTHR31342">
    <property type="entry name" value="PROTEIN CHUP1, CHLOROPLASTIC"/>
    <property type="match status" value="1"/>
</dbReference>
<evidence type="ECO:0000313" key="5">
    <source>
        <dbReference type="Proteomes" id="UP000447434"/>
    </source>
</evidence>
<dbReference type="OrthoDB" id="673648at2759"/>
<evidence type="ECO:0008006" key="6">
    <source>
        <dbReference type="Google" id="ProtNLM"/>
    </source>
</evidence>
<dbReference type="InterPro" id="IPR040265">
    <property type="entry name" value="CHUP1/IPGA1-like"/>
</dbReference>
<evidence type="ECO:0000256" key="1">
    <source>
        <dbReference type="ARBA" id="ARBA00023054"/>
    </source>
</evidence>